<dbReference type="InterPro" id="IPR001849">
    <property type="entry name" value="PH_domain"/>
</dbReference>
<dbReference type="AlphaFoldDB" id="A0A6G0X925"/>
<comment type="caution">
    <text evidence="10">The sequence shown here is derived from an EMBL/GenBank/DDBJ whole genome shotgun (WGS) entry which is preliminary data.</text>
</comment>
<gene>
    <name evidence="10" type="ORF">Ae201684_007403</name>
</gene>
<organism evidence="10 11">
    <name type="scientific">Aphanomyces euteiches</name>
    <dbReference type="NCBI Taxonomy" id="100861"/>
    <lineage>
        <taxon>Eukaryota</taxon>
        <taxon>Sar</taxon>
        <taxon>Stramenopiles</taxon>
        <taxon>Oomycota</taxon>
        <taxon>Saprolegniomycetes</taxon>
        <taxon>Saprolegniales</taxon>
        <taxon>Verrucalvaceae</taxon>
        <taxon>Aphanomyces</taxon>
    </lineage>
</organism>
<sequence length="860" mass="96818">MVSAREVAQIAVYGGPLEKKGRTGWKKKYFYLTSSHWIYFDSLDATIPNFTIAATEISFVEEVQSSVDARSSQSAPSFTSRGFGFNVVVGKKKTELRAATEDERDGWIGALMPYVAEADSLLSPTHSHHPKSRSRAELSKVADTIRQKLAMQKKKSQFTPQDVVQALGKIFPDLSPDELVEWGETLLNAKLILGASFEAGTPLRLPDKAKKKLTASERSKLGDLMSSVEFDAKLYAESFLKRNAPEKIDEHCDTLLDQKDSIIHELKNDICANYTTFLVASSEIRKMENNVSLMKAAIVECKRSLQLLLSSTEAIPSLPTVAESNKQPSLKVTSSHDALQEFEHSLDMYLFEQDYDKFTELVLAIPAKDPAHEAVANAAIQRFVQRVTGADHLSRDRNVLHLIQLDQVPAATQLCLQGYAERMVAQVRAVKPIGNTLQFVLTLSRTVFTTLLMCFEDFLVVFDGQASLSFASFTMWMTDELRHFAREVCPHIFESSDHFTWVSRDVTEFKTTSKNISTCLRHLFYGARQLELAGLPIATYLAPHFQTPLQQHIATYAKTIKWKAKEEIKRERWELMVMKVRDDEMKEKDVVLSKSARVFSSYIQQYLRDVGKILHSSCATSHLREIQVAVVHESELVLVQYMQDIKAVFDNPKTLASIKYSQVASMLITMQYIEEDILPRVEEALQKCLPPSQLTDFGSKIRSLGEEVASGSMVRLAKALMANSMRWPELSLSAENLPKENDTTTMFLTNLRNDLTTVTPDQLEQLTKHTEEADDAALRLIELMLMEIVNNDASFVAKQKALGYGGTSQFIAELRMLSKDKAAQLLEQKLRQEYSTFGKKGGSLAPETWFAQFESSMAKK</sequence>
<dbReference type="SUPFAM" id="SSF74788">
    <property type="entry name" value="Cullin repeat-like"/>
    <property type="match status" value="1"/>
</dbReference>
<evidence type="ECO:0000256" key="6">
    <source>
        <dbReference type="ARBA" id="ARBA00022448"/>
    </source>
</evidence>
<dbReference type="GO" id="GO:0006887">
    <property type="term" value="P:exocytosis"/>
    <property type="evidence" value="ECO:0007669"/>
    <property type="project" value="UniProtKB-KW"/>
</dbReference>
<dbReference type="PROSITE" id="PS50003">
    <property type="entry name" value="PH_DOMAIN"/>
    <property type="match status" value="1"/>
</dbReference>
<comment type="subcellular location">
    <subcellularLocation>
        <location evidence="3">Cell projection</location>
        <location evidence="3">Growth cone</location>
    </subcellularLocation>
    <subcellularLocation>
        <location evidence="2">Cytoplasm</location>
        <location evidence="2">Perinuclear region</location>
    </subcellularLocation>
</comment>
<evidence type="ECO:0000256" key="8">
    <source>
        <dbReference type="ARBA" id="ARBA00022927"/>
    </source>
</evidence>
<dbReference type="Pfam" id="PF08700">
    <property type="entry name" value="VPS51_Exo84_N"/>
    <property type="match status" value="1"/>
</dbReference>
<dbReference type="GO" id="GO:0000145">
    <property type="term" value="C:exocyst"/>
    <property type="evidence" value="ECO:0007669"/>
    <property type="project" value="InterPro"/>
</dbReference>
<dbReference type="GO" id="GO:0006893">
    <property type="term" value="P:Golgi to plasma membrane transport"/>
    <property type="evidence" value="ECO:0007669"/>
    <property type="project" value="TreeGrafter"/>
</dbReference>
<evidence type="ECO:0000256" key="5">
    <source>
        <dbReference type="ARBA" id="ARBA00017509"/>
    </source>
</evidence>
<keyword evidence="7" id="KW-0268">Exocytosis</keyword>
<feature type="domain" description="PH" evidence="9">
    <location>
        <begin position="10"/>
        <end position="116"/>
    </location>
</feature>
<dbReference type="SMART" id="SM00233">
    <property type="entry name" value="PH"/>
    <property type="match status" value="1"/>
</dbReference>
<keyword evidence="6" id="KW-0813">Transport</keyword>
<dbReference type="GO" id="GO:0048471">
    <property type="term" value="C:perinuclear region of cytoplasm"/>
    <property type="evidence" value="ECO:0007669"/>
    <property type="project" value="UniProtKB-SubCell"/>
</dbReference>
<comment type="similarity">
    <text evidence="4">Belongs to the EXO84 family.</text>
</comment>
<protein>
    <recommendedName>
        <fullName evidence="5">Exocyst complex component 8</fullName>
    </recommendedName>
</protein>
<evidence type="ECO:0000256" key="4">
    <source>
        <dbReference type="ARBA" id="ARBA00007210"/>
    </source>
</evidence>
<evidence type="ECO:0000256" key="3">
    <source>
        <dbReference type="ARBA" id="ARBA00004624"/>
    </source>
</evidence>
<accession>A0A6G0X925</accession>
<dbReference type="SUPFAM" id="SSF50729">
    <property type="entry name" value="PH domain-like"/>
    <property type="match status" value="1"/>
</dbReference>
<reference evidence="10 11" key="1">
    <citation type="submission" date="2019-07" db="EMBL/GenBank/DDBJ databases">
        <title>Genomics analysis of Aphanomyces spp. identifies a new class of oomycete effector associated with host adaptation.</title>
        <authorList>
            <person name="Gaulin E."/>
        </authorList>
    </citation>
    <scope>NUCLEOTIDE SEQUENCE [LARGE SCALE GENOMIC DNA]</scope>
    <source>
        <strain evidence="10 11">ATCC 201684</strain>
    </source>
</reference>
<dbReference type="PANTHER" id="PTHR21426:SF12">
    <property type="entry name" value="EXOCYST COMPLEX COMPONENT 8"/>
    <property type="match status" value="1"/>
</dbReference>
<keyword evidence="8" id="KW-0653">Protein transport</keyword>
<evidence type="ECO:0000313" key="11">
    <source>
        <dbReference type="Proteomes" id="UP000481153"/>
    </source>
</evidence>
<comment type="function">
    <text evidence="1">Component of the exocyst complex involved in the docking of exocytic vesicles with fusion sites on the plasma membrane.</text>
</comment>
<dbReference type="VEuPathDB" id="FungiDB:AeMF1_021256"/>
<dbReference type="Pfam" id="PF00169">
    <property type="entry name" value="PH"/>
    <property type="match status" value="1"/>
</dbReference>
<dbReference type="InterPro" id="IPR011993">
    <property type="entry name" value="PH-like_dom_sf"/>
</dbReference>
<proteinExistence type="inferred from homology"/>
<evidence type="ECO:0000256" key="2">
    <source>
        <dbReference type="ARBA" id="ARBA00004556"/>
    </source>
</evidence>
<dbReference type="EMBL" id="VJMJ01000089">
    <property type="protein sequence ID" value="KAF0736384.1"/>
    <property type="molecule type" value="Genomic_DNA"/>
</dbReference>
<dbReference type="InterPro" id="IPR016159">
    <property type="entry name" value="Cullin_repeat-like_dom_sf"/>
</dbReference>
<dbReference type="Gene3D" id="2.30.29.30">
    <property type="entry name" value="Pleckstrin-homology domain (PH domain)/Phosphotyrosine-binding domain (PTB)"/>
    <property type="match status" value="1"/>
</dbReference>
<dbReference type="GO" id="GO:0015031">
    <property type="term" value="P:protein transport"/>
    <property type="evidence" value="ECO:0007669"/>
    <property type="project" value="UniProtKB-KW"/>
</dbReference>
<dbReference type="Proteomes" id="UP000481153">
    <property type="component" value="Unassembled WGS sequence"/>
</dbReference>
<dbReference type="InterPro" id="IPR033961">
    <property type="entry name" value="Exo84"/>
</dbReference>
<dbReference type="InterPro" id="IPR032403">
    <property type="entry name" value="Exo84_C"/>
</dbReference>
<evidence type="ECO:0000256" key="7">
    <source>
        <dbReference type="ARBA" id="ARBA00022483"/>
    </source>
</evidence>
<evidence type="ECO:0000259" key="9">
    <source>
        <dbReference type="PROSITE" id="PS50003"/>
    </source>
</evidence>
<dbReference type="PANTHER" id="PTHR21426">
    <property type="entry name" value="EXOCYST COMPLEX COMPONENT 8"/>
    <property type="match status" value="1"/>
</dbReference>
<keyword evidence="11" id="KW-1185">Reference proteome</keyword>
<name>A0A6G0X925_9STRA</name>
<dbReference type="Pfam" id="PF16528">
    <property type="entry name" value="Exo84_C"/>
    <property type="match status" value="1"/>
</dbReference>
<evidence type="ECO:0000313" key="10">
    <source>
        <dbReference type="EMBL" id="KAF0736384.1"/>
    </source>
</evidence>
<evidence type="ECO:0000256" key="1">
    <source>
        <dbReference type="ARBA" id="ARBA00002660"/>
    </source>
</evidence>